<evidence type="ECO:0000259" key="3">
    <source>
        <dbReference type="SMART" id="SM00978"/>
    </source>
</evidence>
<keyword evidence="5" id="KW-1185">Reference proteome</keyword>
<accession>A0ABU8EZV4</accession>
<keyword evidence="2" id="KW-0812">Transmembrane</keyword>
<evidence type="ECO:0000256" key="1">
    <source>
        <dbReference type="SAM" id="MobiDB-lite"/>
    </source>
</evidence>
<feature type="compositionally biased region" description="Low complexity" evidence="1">
    <location>
        <begin position="30"/>
        <end position="46"/>
    </location>
</feature>
<dbReference type="Gene3D" id="3.10.450.240">
    <property type="match status" value="1"/>
</dbReference>
<evidence type="ECO:0000313" key="4">
    <source>
        <dbReference type="EMBL" id="MEI4551756.1"/>
    </source>
</evidence>
<dbReference type="InterPro" id="IPR032710">
    <property type="entry name" value="NTF2-like_dom_sf"/>
</dbReference>
<organism evidence="4 5">
    <name type="scientific">Pseudoalteromonas spongiae</name>
    <dbReference type="NCBI Taxonomy" id="298657"/>
    <lineage>
        <taxon>Bacteria</taxon>
        <taxon>Pseudomonadati</taxon>
        <taxon>Pseudomonadota</taxon>
        <taxon>Gammaproteobacteria</taxon>
        <taxon>Alteromonadales</taxon>
        <taxon>Pseudoalteromonadaceae</taxon>
        <taxon>Pseudoalteromonas</taxon>
    </lineage>
</organism>
<protein>
    <submittedName>
        <fullName evidence="4">Tim44-like domain-containing protein</fullName>
    </submittedName>
</protein>
<dbReference type="Pfam" id="PF04280">
    <property type="entry name" value="Tim44"/>
    <property type="match status" value="1"/>
</dbReference>
<feature type="transmembrane region" description="Helical" evidence="2">
    <location>
        <begin position="6"/>
        <end position="23"/>
    </location>
</feature>
<evidence type="ECO:0000256" key="2">
    <source>
        <dbReference type="SAM" id="Phobius"/>
    </source>
</evidence>
<sequence>MKKFAWFFALVALMFSFSFDAEARKKFGSKSKGTTKQTTTTQQKQQVDTNNPTLPAKKSSKKGLMGGILGGLLAGGLIAAMLGGDFEGFQFMDFIIIALVAFVLFKLFKAFMMKKAQSQPQFAGVPPMQQASSSQAAPQQFSNQGFAQQSQSVPMNLPINFDLNGFLQGAREHYHTLQKAWNDNDFTVISEYVSEQLLAELKQERAEVEEVATEVMFIDAELARADTSPMLWEISVRFRGKYRDLGDKQEEPIDEIWHLERSLSQQDAPWVIVGIEDNAA</sequence>
<feature type="transmembrane region" description="Helical" evidence="2">
    <location>
        <begin position="64"/>
        <end position="83"/>
    </location>
</feature>
<reference evidence="4 5" key="1">
    <citation type="submission" date="2023-12" db="EMBL/GenBank/DDBJ databases">
        <title>Friends and Foes: Symbiotic and Algicidal bacterial influence on Karenia brevis blooms.</title>
        <authorList>
            <person name="Fei C."/>
            <person name="Mohamed A.R."/>
            <person name="Booker A."/>
            <person name="Arshad M."/>
            <person name="Klass S."/>
            <person name="Ahn S."/>
            <person name="Gilbert P.M."/>
            <person name="Heil C.A."/>
            <person name="Martinez J.M."/>
            <person name="Amin S.A."/>
        </authorList>
    </citation>
    <scope>NUCLEOTIDE SEQUENCE [LARGE SCALE GENOMIC DNA]</scope>
    <source>
        <strain evidence="4 5">CE15</strain>
    </source>
</reference>
<dbReference type="PANTHER" id="PTHR41542:SF1">
    <property type="entry name" value="BLL5807 PROTEIN"/>
    <property type="match status" value="1"/>
</dbReference>
<dbReference type="EMBL" id="JBAWKS010000002">
    <property type="protein sequence ID" value="MEI4551756.1"/>
    <property type="molecule type" value="Genomic_DNA"/>
</dbReference>
<dbReference type="RefSeq" id="WP_336436679.1">
    <property type="nucleotide sequence ID" value="NZ_JBAWKS010000002.1"/>
</dbReference>
<dbReference type="SMART" id="SM00978">
    <property type="entry name" value="Tim44"/>
    <property type="match status" value="1"/>
</dbReference>
<proteinExistence type="predicted"/>
<dbReference type="InterPro" id="IPR007379">
    <property type="entry name" value="Tim44-like_dom"/>
</dbReference>
<keyword evidence="2" id="KW-1133">Transmembrane helix</keyword>
<keyword evidence="2" id="KW-0472">Membrane</keyword>
<dbReference type="PANTHER" id="PTHR41542">
    <property type="entry name" value="BLL5807 PROTEIN"/>
    <property type="match status" value="1"/>
</dbReference>
<gene>
    <name evidence="4" type="ORF">WAE96_18920</name>
</gene>
<dbReference type="SUPFAM" id="SSF54427">
    <property type="entry name" value="NTF2-like"/>
    <property type="match status" value="1"/>
</dbReference>
<comment type="caution">
    <text evidence="4">The sequence shown here is derived from an EMBL/GenBank/DDBJ whole genome shotgun (WGS) entry which is preliminary data.</text>
</comment>
<feature type="domain" description="Tim44-like" evidence="3">
    <location>
        <begin position="147"/>
        <end position="277"/>
    </location>
</feature>
<feature type="region of interest" description="Disordered" evidence="1">
    <location>
        <begin position="30"/>
        <end position="60"/>
    </location>
</feature>
<name>A0ABU8EZV4_9GAMM</name>
<dbReference type="Proteomes" id="UP001382455">
    <property type="component" value="Unassembled WGS sequence"/>
</dbReference>
<feature type="transmembrane region" description="Helical" evidence="2">
    <location>
        <begin position="89"/>
        <end position="108"/>
    </location>
</feature>
<evidence type="ECO:0000313" key="5">
    <source>
        <dbReference type="Proteomes" id="UP001382455"/>
    </source>
</evidence>